<protein>
    <submittedName>
        <fullName evidence="5">50S ribosomal protein L27</fullName>
    </submittedName>
</protein>
<name>A0A645H6J0_9ZZZZ</name>
<dbReference type="PRINTS" id="PR00063">
    <property type="entry name" value="RIBOSOMALL27"/>
</dbReference>
<dbReference type="FunFam" id="2.40.50.100:FF:000004">
    <property type="entry name" value="50S ribosomal protein L27"/>
    <property type="match status" value="1"/>
</dbReference>
<dbReference type="Gene3D" id="2.40.50.100">
    <property type="match status" value="1"/>
</dbReference>
<keyword evidence="3" id="KW-0687">Ribonucleoprotein</keyword>
<comment type="caution">
    <text evidence="5">The sequence shown here is derived from an EMBL/GenBank/DDBJ whole genome shotgun (WGS) entry which is preliminary data.</text>
</comment>
<dbReference type="EMBL" id="VSSQ01083611">
    <property type="protein sequence ID" value="MPN31884.1"/>
    <property type="molecule type" value="Genomic_DNA"/>
</dbReference>
<proteinExistence type="inferred from homology"/>
<reference evidence="5" key="1">
    <citation type="submission" date="2019-08" db="EMBL/GenBank/DDBJ databases">
        <authorList>
            <person name="Kucharzyk K."/>
            <person name="Murdoch R.W."/>
            <person name="Higgins S."/>
            <person name="Loffler F."/>
        </authorList>
    </citation>
    <scope>NUCLEOTIDE SEQUENCE</scope>
</reference>
<dbReference type="InterPro" id="IPR018261">
    <property type="entry name" value="Ribosomal_bL27_CS"/>
</dbReference>
<dbReference type="GO" id="GO:0022625">
    <property type="term" value="C:cytosolic large ribosomal subunit"/>
    <property type="evidence" value="ECO:0007669"/>
    <property type="project" value="TreeGrafter"/>
</dbReference>
<sequence>MFKMNLQLFAHKKGVGSSRNGRDSESKRLGPKRADGQFVLAGNILVRQRGTHFHPGANVGIGKDDTLFATIDGVVRFETKHFGKKTVSVYAEAAGE</sequence>
<dbReference type="InterPro" id="IPR001684">
    <property type="entry name" value="Ribosomal_bL27"/>
</dbReference>
<dbReference type="PROSITE" id="PS00831">
    <property type="entry name" value="RIBOSOMAL_L27"/>
    <property type="match status" value="1"/>
</dbReference>
<feature type="region of interest" description="Disordered" evidence="4">
    <location>
        <begin position="1"/>
        <end position="32"/>
    </location>
</feature>
<dbReference type="GO" id="GO:0006412">
    <property type="term" value="P:translation"/>
    <property type="evidence" value="ECO:0007669"/>
    <property type="project" value="InterPro"/>
</dbReference>
<evidence type="ECO:0000256" key="3">
    <source>
        <dbReference type="ARBA" id="ARBA00023274"/>
    </source>
</evidence>
<dbReference type="SUPFAM" id="SSF110324">
    <property type="entry name" value="Ribosomal L27 protein-like"/>
    <property type="match status" value="1"/>
</dbReference>
<evidence type="ECO:0000313" key="5">
    <source>
        <dbReference type="EMBL" id="MPN31884.1"/>
    </source>
</evidence>
<dbReference type="Pfam" id="PF01016">
    <property type="entry name" value="Ribosomal_L27"/>
    <property type="match status" value="1"/>
</dbReference>
<dbReference type="PANTHER" id="PTHR15893">
    <property type="entry name" value="RIBOSOMAL PROTEIN L27"/>
    <property type="match status" value="1"/>
</dbReference>
<evidence type="ECO:0000256" key="1">
    <source>
        <dbReference type="ARBA" id="ARBA00010797"/>
    </source>
</evidence>
<evidence type="ECO:0000256" key="2">
    <source>
        <dbReference type="ARBA" id="ARBA00022980"/>
    </source>
</evidence>
<dbReference type="AlphaFoldDB" id="A0A645H6J0"/>
<gene>
    <name evidence="5" type="primary">rpmA_45</name>
    <name evidence="5" type="ORF">SDC9_179359</name>
</gene>
<dbReference type="HAMAP" id="MF_00539">
    <property type="entry name" value="Ribosomal_bL27"/>
    <property type="match status" value="1"/>
</dbReference>
<keyword evidence="2 5" id="KW-0689">Ribosomal protein</keyword>
<comment type="similarity">
    <text evidence="1">Belongs to the bacterial ribosomal protein bL27 family.</text>
</comment>
<dbReference type="NCBIfam" id="TIGR00062">
    <property type="entry name" value="L27"/>
    <property type="match status" value="1"/>
</dbReference>
<organism evidence="5">
    <name type="scientific">bioreactor metagenome</name>
    <dbReference type="NCBI Taxonomy" id="1076179"/>
    <lineage>
        <taxon>unclassified sequences</taxon>
        <taxon>metagenomes</taxon>
        <taxon>ecological metagenomes</taxon>
    </lineage>
</organism>
<accession>A0A645H6J0</accession>
<evidence type="ECO:0000256" key="4">
    <source>
        <dbReference type="SAM" id="MobiDB-lite"/>
    </source>
</evidence>
<dbReference type="GO" id="GO:0003735">
    <property type="term" value="F:structural constituent of ribosome"/>
    <property type="evidence" value="ECO:0007669"/>
    <property type="project" value="InterPro"/>
</dbReference>
<dbReference type="PANTHER" id="PTHR15893:SF0">
    <property type="entry name" value="LARGE RIBOSOMAL SUBUNIT PROTEIN BL27M"/>
    <property type="match status" value="1"/>
</dbReference>
<feature type="compositionally biased region" description="Basic and acidic residues" evidence="4">
    <location>
        <begin position="20"/>
        <end position="32"/>
    </location>
</feature>